<reference evidence="5 6" key="1">
    <citation type="submission" date="2014-04" db="EMBL/GenBank/DDBJ databases">
        <authorList>
            <consortium name="International Citrus Genome Consortium"/>
            <person name="Gmitter F."/>
            <person name="Chen C."/>
            <person name="Farmerie W."/>
            <person name="Harkins T."/>
            <person name="Desany B."/>
            <person name="Mohiuddin M."/>
            <person name="Kodira C."/>
            <person name="Borodovsky M."/>
            <person name="Lomsadze A."/>
            <person name="Burns P."/>
            <person name="Jenkins J."/>
            <person name="Prochnik S."/>
            <person name="Shu S."/>
            <person name="Chapman J."/>
            <person name="Pitluck S."/>
            <person name="Schmutz J."/>
            <person name="Rokhsar D."/>
        </authorList>
    </citation>
    <scope>NUCLEOTIDE SEQUENCE</scope>
</reference>
<dbReference type="PROSITE" id="PS00512">
    <property type="entry name" value="ALPHA_GALACTOSIDASE"/>
    <property type="match status" value="1"/>
</dbReference>
<dbReference type="Proteomes" id="UP000027120">
    <property type="component" value="Unassembled WGS sequence"/>
</dbReference>
<keyword evidence="6" id="KW-1185">Reference proteome</keyword>
<evidence type="ECO:0000256" key="4">
    <source>
        <dbReference type="RuleBase" id="RU361168"/>
    </source>
</evidence>
<evidence type="ECO:0000256" key="1">
    <source>
        <dbReference type="ARBA" id="ARBA00009743"/>
    </source>
</evidence>
<accession>A0A067E092</accession>
<dbReference type="PANTHER" id="PTHR11452:SF75">
    <property type="entry name" value="ALPHA-GALACTOSIDASE MEL1"/>
    <property type="match status" value="1"/>
</dbReference>
<keyword evidence="2 4" id="KW-0378">Hydrolase</keyword>
<dbReference type="Pfam" id="PF16499">
    <property type="entry name" value="Melibiase_2"/>
    <property type="match status" value="1"/>
</dbReference>
<keyword evidence="3 4" id="KW-0326">Glycosidase</keyword>
<dbReference type="AlphaFoldDB" id="A0A067E092"/>
<dbReference type="Gene3D" id="3.20.20.70">
    <property type="entry name" value="Aldolase class I"/>
    <property type="match status" value="1"/>
</dbReference>
<comment type="catalytic activity">
    <reaction evidence="4">
        <text>Hydrolysis of terminal, non-reducing alpha-D-galactose residues in alpha-D-galactosides, including galactose oligosaccharides, galactomannans and galactolipids.</text>
        <dbReference type="EC" id="3.2.1.22"/>
    </reaction>
</comment>
<dbReference type="CDD" id="cd14792">
    <property type="entry name" value="GH27"/>
    <property type="match status" value="1"/>
</dbReference>
<dbReference type="InterPro" id="IPR013785">
    <property type="entry name" value="Aldolase_TIM"/>
</dbReference>
<name>A0A067E092_CITSI</name>
<organism evidence="5 6">
    <name type="scientific">Citrus sinensis</name>
    <name type="common">Sweet orange</name>
    <name type="synonym">Citrus aurantium var. sinensis</name>
    <dbReference type="NCBI Taxonomy" id="2711"/>
    <lineage>
        <taxon>Eukaryota</taxon>
        <taxon>Viridiplantae</taxon>
        <taxon>Streptophyta</taxon>
        <taxon>Embryophyta</taxon>
        <taxon>Tracheophyta</taxon>
        <taxon>Spermatophyta</taxon>
        <taxon>Magnoliopsida</taxon>
        <taxon>eudicotyledons</taxon>
        <taxon>Gunneridae</taxon>
        <taxon>Pentapetalae</taxon>
        <taxon>rosids</taxon>
        <taxon>malvids</taxon>
        <taxon>Sapindales</taxon>
        <taxon>Rutaceae</taxon>
        <taxon>Aurantioideae</taxon>
        <taxon>Citrus</taxon>
    </lineage>
</organism>
<evidence type="ECO:0000313" key="6">
    <source>
        <dbReference type="Proteomes" id="UP000027120"/>
    </source>
</evidence>
<dbReference type="SUPFAM" id="SSF51445">
    <property type="entry name" value="(Trans)glycosidases"/>
    <property type="match status" value="1"/>
</dbReference>
<dbReference type="GO" id="GO:0004557">
    <property type="term" value="F:alpha-galactosidase activity"/>
    <property type="evidence" value="ECO:0007669"/>
    <property type="project" value="UniProtKB-EC"/>
</dbReference>
<dbReference type="EC" id="3.2.1.22" evidence="4"/>
<dbReference type="GO" id="GO:0005975">
    <property type="term" value="P:carbohydrate metabolic process"/>
    <property type="evidence" value="ECO:0007669"/>
    <property type="project" value="InterPro"/>
</dbReference>
<dbReference type="PANTHER" id="PTHR11452">
    <property type="entry name" value="ALPHA-GALACTOSIDASE/ALPHA-N-ACETYLGALACTOSAMINIDASE"/>
    <property type="match status" value="1"/>
</dbReference>
<protein>
    <recommendedName>
        <fullName evidence="4">Alpha-galactosidase</fullName>
        <ecNumber evidence="4">3.2.1.22</ecNumber>
    </recommendedName>
    <alternativeName>
        <fullName evidence="4">Melibiase</fullName>
    </alternativeName>
</protein>
<proteinExistence type="inferred from homology"/>
<dbReference type="EMBL" id="KK785314">
    <property type="protein sequence ID" value="KDO44286.1"/>
    <property type="molecule type" value="Genomic_DNA"/>
</dbReference>
<evidence type="ECO:0000313" key="5">
    <source>
        <dbReference type="EMBL" id="KDO44286.1"/>
    </source>
</evidence>
<evidence type="ECO:0000256" key="3">
    <source>
        <dbReference type="ARBA" id="ARBA00023295"/>
    </source>
</evidence>
<dbReference type="InterPro" id="IPR017853">
    <property type="entry name" value="GH"/>
</dbReference>
<evidence type="ECO:0000256" key="2">
    <source>
        <dbReference type="ARBA" id="ARBA00022801"/>
    </source>
</evidence>
<sequence length="393" mass="43687">MGFKEQEKKSGVREKMRVGVAMSSMKKKRFVFALVLSLIIDVGFAGRVVVPLLQSYEKASYSRGFSRNFGKIFDTSNYGILQLNNGLASTPQMGWNSWNFFACNISETIIKETADALVSTGLAELGYDHVNIDDCWSSPLRDLKGQLVPDTITFPSGIKALADYVHGKGLKLGIYSDAGVFTCQVRPGSLFHEKDDAPLFASWGVDYLKYDNCFNLGIEPKKRYPPMRDALNETGCSIFYSLCEWGVDDPALWAGKVGNSWRTTGDINDTWASMTSIADINDKWASYAGPGGWNDPDMLEVGNGGMSYQEYRAHFSIWALMKAPLLIGCDVRNMTAETFEILSNKEVIAVNQDPLGVQGRKVFGWVLCLDIAWWLLSGIDVQKLKLSQHNGMH</sequence>
<dbReference type="FunFam" id="3.20.20.70:FF:000093">
    <property type="entry name" value="Alpha-galactosidase"/>
    <property type="match status" value="1"/>
</dbReference>
<dbReference type="PRINTS" id="PR00740">
    <property type="entry name" value="GLHYDRLASE27"/>
</dbReference>
<comment type="similarity">
    <text evidence="1 4">Belongs to the glycosyl hydrolase 27 family.</text>
</comment>
<gene>
    <name evidence="5" type="ORF">CISIN_1g012852mg</name>
</gene>
<dbReference type="InterPro" id="IPR000111">
    <property type="entry name" value="Glyco_hydro_27/36_CS"/>
</dbReference>
<keyword evidence="4" id="KW-1015">Disulfide bond</keyword>
<dbReference type="InterPro" id="IPR002241">
    <property type="entry name" value="Glyco_hydro_27"/>
</dbReference>
<dbReference type="SMR" id="A0A067E092"/>